<gene>
    <name evidence="1" type="ORF">M8818_005555</name>
</gene>
<sequence length="386" mass="42735">MDFLDTIDHELHKLRQLAIAFLILAWLTGFLRFYVRARILRNFSWDDWATLATLICWTCTCGIAFYLVEDFDRMYDADDKLNTKELQVLIRAATSFYILTMVFLKMALGFFFLKLFFAYRWQRISVHLLAATSTAVGIVYFIMDLTTCGATPTFLPNGQGVCGVRDAFFVISVVWSAINIVTDYSFCGLAVMAIWSASIPRPAKVSASLIIAFGTCGGIASCVRLYFITRHFSDFESALEGGITSGVWTVVEAGIGVTAASLATLRPLLRSCMEFTKTRFSTVASRHNSDDVELGAGSKPHTTVQASELNRADASPPVDQTYNIQTHGILDEDNFIEGQGASSRFAVAPSLPDTPEGDMSYCPPFQAQRTASEDEFRKVPSPLLPE</sequence>
<evidence type="ECO:0000313" key="2">
    <source>
        <dbReference type="Proteomes" id="UP001320706"/>
    </source>
</evidence>
<evidence type="ECO:0000313" key="1">
    <source>
        <dbReference type="EMBL" id="KAK8202030.1"/>
    </source>
</evidence>
<organism evidence="1 2">
    <name type="scientific">Zalaria obscura</name>
    <dbReference type="NCBI Taxonomy" id="2024903"/>
    <lineage>
        <taxon>Eukaryota</taxon>
        <taxon>Fungi</taxon>
        <taxon>Dikarya</taxon>
        <taxon>Ascomycota</taxon>
        <taxon>Pezizomycotina</taxon>
        <taxon>Dothideomycetes</taxon>
        <taxon>Dothideomycetidae</taxon>
        <taxon>Dothideales</taxon>
        <taxon>Zalariaceae</taxon>
        <taxon>Zalaria</taxon>
    </lineage>
</organism>
<proteinExistence type="predicted"/>
<dbReference type="EMBL" id="JAMKPW020000033">
    <property type="protein sequence ID" value="KAK8202030.1"/>
    <property type="molecule type" value="Genomic_DNA"/>
</dbReference>
<comment type="caution">
    <text evidence="1">The sequence shown here is derived from an EMBL/GenBank/DDBJ whole genome shotgun (WGS) entry which is preliminary data.</text>
</comment>
<keyword evidence="2" id="KW-1185">Reference proteome</keyword>
<name>A0ACC3SBE2_9PEZI</name>
<reference evidence="1" key="1">
    <citation type="submission" date="2024-02" db="EMBL/GenBank/DDBJ databases">
        <title>Metagenome Assembled Genome of Zalaria obscura JY119.</title>
        <authorList>
            <person name="Vighnesh L."/>
            <person name="Jagadeeshwari U."/>
            <person name="Venkata Ramana C."/>
            <person name="Sasikala C."/>
        </authorList>
    </citation>
    <scope>NUCLEOTIDE SEQUENCE</scope>
    <source>
        <strain evidence="1">JY119</strain>
    </source>
</reference>
<dbReference type="Proteomes" id="UP001320706">
    <property type="component" value="Unassembled WGS sequence"/>
</dbReference>
<accession>A0ACC3SBE2</accession>
<protein>
    <submittedName>
        <fullName evidence="1">Uncharacterized protein</fullName>
    </submittedName>
</protein>